<accession>A0A1Q8QM76</accession>
<dbReference type="STRING" id="1888891.DSOL_4074"/>
<evidence type="ECO:0000313" key="1">
    <source>
        <dbReference type="EMBL" id="OLN28425.1"/>
    </source>
</evidence>
<proteinExistence type="predicted"/>
<dbReference type="AlphaFoldDB" id="A0A1Q8QM76"/>
<dbReference type="Proteomes" id="UP000186102">
    <property type="component" value="Unassembled WGS sequence"/>
</dbReference>
<sequence>MIIAWSGKVFNPKVVQAFREFLILYPENAIVTLNTREIGGRGSILANANLTPYSSFI</sequence>
<dbReference type="EMBL" id="MLBF01000043">
    <property type="protein sequence ID" value="OLN28425.1"/>
    <property type="molecule type" value="Genomic_DNA"/>
</dbReference>
<comment type="caution">
    <text evidence="1">The sequence shown here is derived from an EMBL/GenBank/DDBJ whole genome shotgun (WGS) entry which is preliminary data.</text>
</comment>
<keyword evidence="2" id="KW-1185">Reference proteome</keyword>
<evidence type="ECO:0000313" key="2">
    <source>
        <dbReference type="Proteomes" id="UP000186102"/>
    </source>
</evidence>
<organism evidence="1 2">
    <name type="scientific">Desulfosporosinus metallidurans</name>
    <dbReference type="NCBI Taxonomy" id="1888891"/>
    <lineage>
        <taxon>Bacteria</taxon>
        <taxon>Bacillati</taxon>
        <taxon>Bacillota</taxon>
        <taxon>Clostridia</taxon>
        <taxon>Eubacteriales</taxon>
        <taxon>Desulfitobacteriaceae</taxon>
        <taxon>Desulfosporosinus</taxon>
    </lineage>
</organism>
<protein>
    <submittedName>
        <fullName evidence="1">Uncharacterized protein</fullName>
    </submittedName>
</protein>
<name>A0A1Q8QM76_9FIRM</name>
<reference evidence="1 2" key="1">
    <citation type="submission" date="2016-09" db="EMBL/GenBank/DDBJ databases">
        <title>Complete genome of Desulfosporosinus sp. OL.</title>
        <authorList>
            <person name="Mardanov A."/>
            <person name="Beletsky A."/>
            <person name="Panova A."/>
            <person name="Karnachuk O."/>
            <person name="Ravin N."/>
        </authorList>
    </citation>
    <scope>NUCLEOTIDE SEQUENCE [LARGE SCALE GENOMIC DNA]</scope>
    <source>
        <strain evidence="1 2">OL</strain>
    </source>
</reference>
<gene>
    <name evidence="1" type="ORF">DSOL_4074</name>
</gene>